<gene>
    <name evidence="1" type="ORF">QN277_012444</name>
</gene>
<proteinExistence type="predicted"/>
<organism evidence="1 2">
    <name type="scientific">Acacia crassicarpa</name>
    <name type="common">northern wattle</name>
    <dbReference type="NCBI Taxonomy" id="499986"/>
    <lineage>
        <taxon>Eukaryota</taxon>
        <taxon>Viridiplantae</taxon>
        <taxon>Streptophyta</taxon>
        <taxon>Embryophyta</taxon>
        <taxon>Tracheophyta</taxon>
        <taxon>Spermatophyta</taxon>
        <taxon>Magnoliopsida</taxon>
        <taxon>eudicotyledons</taxon>
        <taxon>Gunneridae</taxon>
        <taxon>Pentapetalae</taxon>
        <taxon>rosids</taxon>
        <taxon>fabids</taxon>
        <taxon>Fabales</taxon>
        <taxon>Fabaceae</taxon>
        <taxon>Caesalpinioideae</taxon>
        <taxon>mimosoid clade</taxon>
        <taxon>Acacieae</taxon>
        <taxon>Acacia</taxon>
    </lineage>
</organism>
<evidence type="ECO:0000313" key="2">
    <source>
        <dbReference type="Proteomes" id="UP001293593"/>
    </source>
</evidence>
<dbReference type="PANTHER" id="PTHR33067">
    <property type="entry name" value="RNA-DIRECTED DNA POLYMERASE-RELATED"/>
    <property type="match status" value="1"/>
</dbReference>
<comment type="caution">
    <text evidence="1">The sequence shown here is derived from an EMBL/GenBank/DDBJ whole genome shotgun (WGS) entry which is preliminary data.</text>
</comment>
<name>A0AAE1N1A2_9FABA</name>
<keyword evidence="2" id="KW-1185">Reference proteome</keyword>
<dbReference type="Pfam" id="PF13650">
    <property type="entry name" value="Asp_protease_2"/>
    <property type="match status" value="1"/>
</dbReference>
<evidence type="ECO:0008006" key="3">
    <source>
        <dbReference type="Google" id="ProtNLM"/>
    </source>
</evidence>
<sequence>MKDLFSKKHKLQEAETVALTQQCSAIIQTKLPPKLKDPGSFSIPCVIGNVNMGKALCDLGASINLMPLSVSKALGIKEMKPTMMTLQLADRSIKKPEGVIEDVLVKVDKFIFSVDFVVLNMEEDAELPLLLGRPFLAIARAVIDVAAGKMEF</sequence>
<dbReference type="Proteomes" id="UP001293593">
    <property type="component" value="Unassembled WGS sequence"/>
</dbReference>
<dbReference type="Gene3D" id="2.40.70.10">
    <property type="entry name" value="Acid Proteases"/>
    <property type="match status" value="1"/>
</dbReference>
<dbReference type="CDD" id="cd00303">
    <property type="entry name" value="retropepsin_like"/>
    <property type="match status" value="1"/>
</dbReference>
<protein>
    <recommendedName>
        <fullName evidence="3">Aspartic peptidase DDI1-type domain-containing protein</fullName>
    </recommendedName>
</protein>
<dbReference type="EMBL" id="JAWXYG010000002">
    <property type="protein sequence ID" value="KAK4280885.1"/>
    <property type="molecule type" value="Genomic_DNA"/>
</dbReference>
<accession>A0AAE1N1A2</accession>
<dbReference type="AlphaFoldDB" id="A0AAE1N1A2"/>
<reference evidence="1" key="1">
    <citation type="submission" date="2023-10" db="EMBL/GenBank/DDBJ databases">
        <title>Chromosome-level genome of the transformable northern wattle, Acacia crassicarpa.</title>
        <authorList>
            <person name="Massaro I."/>
            <person name="Sinha N.R."/>
            <person name="Poethig S."/>
            <person name="Leichty A.R."/>
        </authorList>
    </citation>
    <scope>NUCLEOTIDE SEQUENCE</scope>
    <source>
        <strain evidence="1">Acra3RX</strain>
        <tissue evidence="1">Leaf</tissue>
    </source>
</reference>
<dbReference type="InterPro" id="IPR021109">
    <property type="entry name" value="Peptidase_aspartic_dom_sf"/>
</dbReference>
<dbReference type="PANTHER" id="PTHR33067:SF9">
    <property type="entry name" value="RNA-DIRECTED DNA POLYMERASE"/>
    <property type="match status" value="1"/>
</dbReference>
<evidence type="ECO:0000313" key="1">
    <source>
        <dbReference type="EMBL" id="KAK4280885.1"/>
    </source>
</evidence>